<reference evidence="2 3" key="1">
    <citation type="journal article" date="2023" name="Arcadia Sci">
        <title>De novo assembly of a long-read Amblyomma americanum tick genome.</title>
        <authorList>
            <person name="Chou S."/>
            <person name="Poskanzer K.E."/>
            <person name="Rollins M."/>
            <person name="Thuy-Boun P.S."/>
        </authorList>
    </citation>
    <scope>NUCLEOTIDE SEQUENCE [LARGE SCALE GENOMIC DNA]</scope>
    <source>
        <strain evidence="2">F_SG_1</strain>
        <tissue evidence="2">Salivary glands</tissue>
    </source>
</reference>
<gene>
    <name evidence="2" type="ORF">V5799_014155</name>
</gene>
<accession>A0AAQ4E3U7</accession>
<evidence type="ECO:0000313" key="3">
    <source>
        <dbReference type="Proteomes" id="UP001321473"/>
    </source>
</evidence>
<dbReference type="AlphaFoldDB" id="A0AAQ4E3U7"/>
<name>A0AAQ4E3U7_AMBAM</name>
<feature type="signal peptide" evidence="1">
    <location>
        <begin position="1"/>
        <end position="20"/>
    </location>
</feature>
<dbReference type="Gene3D" id="1.20.1730.10">
    <property type="entry name" value="Sodium/glucose cotransporter"/>
    <property type="match status" value="1"/>
</dbReference>
<evidence type="ECO:0000256" key="1">
    <source>
        <dbReference type="SAM" id="SignalP"/>
    </source>
</evidence>
<evidence type="ECO:0008006" key="4">
    <source>
        <dbReference type="Google" id="ProtNLM"/>
    </source>
</evidence>
<keyword evidence="3" id="KW-1185">Reference proteome</keyword>
<evidence type="ECO:0000313" key="2">
    <source>
        <dbReference type="EMBL" id="KAK8769380.1"/>
    </source>
</evidence>
<dbReference type="InterPro" id="IPR038377">
    <property type="entry name" value="Na/Glc_symporter_sf"/>
</dbReference>
<sequence>MLRGLFLAGLVGASTSTVSSVVNSQAATIYMDMVSPFVKISERKAAFLIRLL</sequence>
<dbReference type="EMBL" id="JARKHS020022687">
    <property type="protein sequence ID" value="KAK8769380.1"/>
    <property type="molecule type" value="Genomic_DNA"/>
</dbReference>
<proteinExistence type="predicted"/>
<dbReference type="Proteomes" id="UP001321473">
    <property type="component" value="Unassembled WGS sequence"/>
</dbReference>
<comment type="caution">
    <text evidence="2">The sequence shown here is derived from an EMBL/GenBank/DDBJ whole genome shotgun (WGS) entry which is preliminary data.</text>
</comment>
<protein>
    <recommendedName>
        <fullName evidence="4">Secreted protein</fullName>
    </recommendedName>
</protein>
<feature type="chain" id="PRO_5042917281" description="Secreted protein" evidence="1">
    <location>
        <begin position="21"/>
        <end position="52"/>
    </location>
</feature>
<feature type="non-terminal residue" evidence="2">
    <location>
        <position position="52"/>
    </location>
</feature>
<keyword evidence="1" id="KW-0732">Signal</keyword>
<organism evidence="2 3">
    <name type="scientific">Amblyomma americanum</name>
    <name type="common">Lone star tick</name>
    <dbReference type="NCBI Taxonomy" id="6943"/>
    <lineage>
        <taxon>Eukaryota</taxon>
        <taxon>Metazoa</taxon>
        <taxon>Ecdysozoa</taxon>
        <taxon>Arthropoda</taxon>
        <taxon>Chelicerata</taxon>
        <taxon>Arachnida</taxon>
        <taxon>Acari</taxon>
        <taxon>Parasitiformes</taxon>
        <taxon>Ixodida</taxon>
        <taxon>Ixodoidea</taxon>
        <taxon>Ixodidae</taxon>
        <taxon>Amblyomminae</taxon>
        <taxon>Amblyomma</taxon>
    </lineage>
</organism>